<evidence type="ECO:0000313" key="2">
    <source>
        <dbReference type="Proteomes" id="UP000009169"/>
    </source>
</evidence>
<evidence type="ECO:0000313" key="1">
    <source>
        <dbReference type="EMBL" id="EGE09393.1"/>
    </source>
</evidence>
<dbReference type="Proteomes" id="UP000009169">
    <property type="component" value="Unassembled WGS sequence"/>
</dbReference>
<dbReference type="AlphaFoldDB" id="F2Q5G9"/>
<proteinExistence type="predicted"/>
<dbReference type="VEuPathDB" id="FungiDB:TEQG_08372"/>
<gene>
    <name evidence="1" type="ORF">TEQG_08372</name>
</gene>
<keyword evidence="2" id="KW-1185">Reference proteome</keyword>
<accession>F2Q5G9</accession>
<reference evidence="2" key="1">
    <citation type="journal article" date="2012" name="MBio">
        <title>Comparative genome analysis of Trichophyton rubrum and related dermatophytes reveals candidate genes involved in infection.</title>
        <authorList>
            <person name="Martinez D.A."/>
            <person name="Oliver B.G."/>
            <person name="Graeser Y."/>
            <person name="Goldberg J.M."/>
            <person name="Li W."/>
            <person name="Martinez-Rossi N.M."/>
            <person name="Monod M."/>
            <person name="Shelest E."/>
            <person name="Barton R.C."/>
            <person name="Birch E."/>
            <person name="Brakhage A.A."/>
            <person name="Chen Z."/>
            <person name="Gurr S.J."/>
            <person name="Heiman D."/>
            <person name="Heitman J."/>
            <person name="Kosti I."/>
            <person name="Rossi A."/>
            <person name="Saif S."/>
            <person name="Samalova M."/>
            <person name="Saunders C.W."/>
            <person name="Shea T."/>
            <person name="Summerbell R.C."/>
            <person name="Xu J."/>
            <person name="Young S."/>
            <person name="Zeng Q."/>
            <person name="Birren B.W."/>
            <person name="Cuomo C.A."/>
            <person name="White T.C."/>
        </authorList>
    </citation>
    <scope>NUCLEOTIDE SEQUENCE [LARGE SCALE GENOMIC DNA]</scope>
    <source>
        <strain evidence="2">ATCC MYA-4606 / CBS 127.97</strain>
    </source>
</reference>
<dbReference type="HOGENOM" id="CLU_2308060_0_0_1"/>
<name>F2Q5G9_TRIEC</name>
<protein>
    <submittedName>
        <fullName evidence="1">Uncharacterized protein</fullName>
    </submittedName>
</protein>
<dbReference type="EMBL" id="DS995803">
    <property type="protein sequence ID" value="EGE09393.1"/>
    <property type="molecule type" value="Genomic_DNA"/>
</dbReference>
<organism evidence="1 2">
    <name type="scientific">Trichophyton equinum (strain ATCC MYA-4606 / CBS 127.97)</name>
    <name type="common">Horse ringworm fungus</name>
    <dbReference type="NCBI Taxonomy" id="559882"/>
    <lineage>
        <taxon>Eukaryota</taxon>
        <taxon>Fungi</taxon>
        <taxon>Dikarya</taxon>
        <taxon>Ascomycota</taxon>
        <taxon>Pezizomycotina</taxon>
        <taxon>Eurotiomycetes</taxon>
        <taxon>Eurotiomycetidae</taxon>
        <taxon>Onygenales</taxon>
        <taxon>Arthrodermataceae</taxon>
        <taxon>Trichophyton</taxon>
    </lineage>
</organism>
<sequence length="100" mass="11582">MAQPRGNRIPAVISEDLWFGWSPQVDSAMSTTLFRPSIRPEELSKEGCIQRVWLTLARHPWTGKQGTRQAICTQREGKERESFGHVMHKVFGRYLRSQLE</sequence>